<dbReference type="Proteomes" id="UP000219636">
    <property type="component" value="Unassembled WGS sequence"/>
</dbReference>
<sequence>MTVKAVYSIRINRKDEDLRNYLDRIDVKKQNIVIKKLLHIGLAKVQADYENGDEVYSVRLTEEDSEIIEYLAHFEQQYRNAHLKRLLKIGFAVDQVQHQFTKIQQSNDSKLDEMMELIKQLSPQIAEVKDSNSPSHAQSDVFDPETFAQSLKEGLSLFEMGDDNW</sequence>
<accession>A0A285THN8</accession>
<evidence type="ECO:0000313" key="1">
    <source>
        <dbReference type="EMBL" id="SOC21562.1"/>
    </source>
</evidence>
<keyword evidence="2" id="KW-1185">Reference proteome</keyword>
<protein>
    <submittedName>
        <fullName evidence="1">Uncharacterized protein</fullName>
    </submittedName>
</protein>
<dbReference type="EMBL" id="OBMQ01000013">
    <property type="protein sequence ID" value="SOC21562.1"/>
    <property type="molecule type" value="Genomic_DNA"/>
</dbReference>
<reference evidence="2" key="1">
    <citation type="submission" date="2017-08" db="EMBL/GenBank/DDBJ databases">
        <authorList>
            <person name="Varghese N."/>
            <person name="Submissions S."/>
        </authorList>
    </citation>
    <scope>NUCLEOTIDE SEQUENCE [LARGE SCALE GENOMIC DNA]</scope>
    <source>
        <strain evidence="2">JC22</strain>
    </source>
</reference>
<proteinExistence type="predicted"/>
<name>A0A285THN8_9BACL</name>
<dbReference type="OrthoDB" id="2991760at2"/>
<dbReference type="RefSeq" id="WP_097074638.1">
    <property type="nucleotide sequence ID" value="NZ_OBMQ01000013.1"/>
</dbReference>
<evidence type="ECO:0000313" key="2">
    <source>
        <dbReference type="Proteomes" id="UP000219636"/>
    </source>
</evidence>
<dbReference type="AlphaFoldDB" id="A0A285THN8"/>
<organism evidence="1 2">
    <name type="scientific">Ureibacillus xyleni</name>
    <dbReference type="NCBI Taxonomy" id="614648"/>
    <lineage>
        <taxon>Bacteria</taxon>
        <taxon>Bacillati</taxon>
        <taxon>Bacillota</taxon>
        <taxon>Bacilli</taxon>
        <taxon>Bacillales</taxon>
        <taxon>Caryophanaceae</taxon>
        <taxon>Ureibacillus</taxon>
    </lineage>
</organism>
<gene>
    <name evidence="1" type="ORF">SAMN05880501_11318</name>
</gene>